<name>A0ACC0KBX1_CHOFU</name>
<protein>
    <submittedName>
        <fullName evidence="1">Uncharacterized protein</fullName>
    </submittedName>
</protein>
<reference evidence="1 2" key="1">
    <citation type="journal article" date="2022" name="Genome Biol. Evol.">
        <title>The Spruce Budworm Genome: Reconstructing the Evolutionary History of Antifreeze Proteins.</title>
        <authorList>
            <person name="Beliveau C."/>
            <person name="Gagne P."/>
            <person name="Picq S."/>
            <person name="Vernygora O."/>
            <person name="Keeling C.I."/>
            <person name="Pinkney K."/>
            <person name="Doucet D."/>
            <person name="Wen F."/>
            <person name="Johnston J.S."/>
            <person name="Maaroufi H."/>
            <person name="Boyle B."/>
            <person name="Laroche J."/>
            <person name="Dewar K."/>
            <person name="Juretic N."/>
            <person name="Blackburn G."/>
            <person name="Nisole A."/>
            <person name="Brunet B."/>
            <person name="Brandao M."/>
            <person name="Lumley L."/>
            <person name="Duan J."/>
            <person name="Quan G."/>
            <person name="Lucarotti C.J."/>
            <person name="Roe A.D."/>
            <person name="Sperling F.A.H."/>
            <person name="Levesque R.C."/>
            <person name="Cusson M."/>
        </authorList>
    </citation>
    <scope>NUCLEOTIDE SEQUENCE [LARGE SCALE GENOMIC DNA]</scope>
    <source>
        <strain evidence="1">Glfc:IPQL:Cfum</strain>
    </source>
</reference>
<proteinExistence type="predicted"/>
<evidence type="ECO:0000313" key="2">
    <source>
        <dbReference type="Proteomes" id="UP001064048"/>
    </source>
</evidence>
<sequence>MRRTEQASALVGDTATLKCRIDVAACGEMHSVKWYKDDERIYVFSASKSSAINRPEGAMMERVSEHIRSMRKQDDKGSAVAEHSMNSDSTHYIRFDKFRRVVARAERRRAVRVLQQPLSRVAPKTKGYGLARNMSS</sequence>
<comment type="caution">
    <text evidence="1">The sequence shown here is derived from an EMBL/GenBank/DDBJ whole genome shotgun (WGS) entry which is preliminary data.</text>
</comment>
<evidence type="ECO:0000313" key="1">
    <source>
        <dbReference type="EMBL" id="KAI8433700.1"/>
    </source>
</evidence>
<dbReference type="Proteomes" id="UP001064048">
    <property type="component" value="Chromosome 29"/>
</dbReference>
<organism evidence="1 2">
    <name type="scientific">Choristoneura fumiferana</name>
    <name type="common">Spruce budworm moth</name>
    <name type="synonym">Archips fumiferana</name>
    <dbReference type="NCBI Taxonomy" id="7141"/>
    <lineage>
        <taxon>Eukaryota</taxon>
        <taxon>Metazoa</taxon>
        <taxon>Ecdysozoa</taxon>
        <taxon>Arthropoda</taxon>
        <taxon>Hexapoda</taxon>
        <taxon>Insecta</taxon>
        <taxon>Pterygota</taxon>
        <taxon>Neoptera</taxon>
        <taxon>Endopterygota</taxon>
        <taxon>Lepidoptera</taxon>
        <taxon>Glossata</taxon>
        <taxon>Ditrysia</taxon>
        <taxon>Tortricoidea</taxon>
        <taxon>Tortricidae</taxon>
        <taxon>Tortricinae</taxon>
        <taxon>Choristoneura</taxon>
    </lineage>
</organism>
<accession>A0ACC0KBX1</accession>
<gene>
    <name evidence="1" type="ORF">MSG28_015695</name>
</gene>
<dbReference type="EMBL" id="CM046129">
    <property type="protein sequence ID" value="KAI8433700.1"/>
    <property type="molecule type" value="Genomic_DNA"/>
</dbReference>
<keyword evidence="2" id="KW-1185">Reference proteome</keyword>